<reference evidence="3 4" key="3">
    <citation type="journal article" date="2015" name="Genome Announc.">
        <title>Draft Genome Sequence of the Archiascomycetous Yeast Saitoella complicata.</title>
        <authorList>
            <person name="Yamauchi K."/>
            <person name="Kondo S."/>
            <person name="Hamamoto M."/>
            <person name="Takahashi Y."/>
            <person name="Ogura Y."/>
            <person name="Hayashi T."/>
            <person name="Nishida H."/>
        </authorList>
    </citation>
    <scope>NUCLEOTIDE SEQUENCE [LARGE SCALE GENOMIC DNA]</scope>
    <source>
        <strain evidence="3 4">NRRL Y-17804</strain>
    </source>
</reference>
<feature type="region of interest" description="Disordered" evidence="1">
    <location>
        <begin position="309"/>
        <end position="330"/>
    </location>
</feature>
<dbReference type="Pfam" id="PF13821">
    <property type="entry name" value="DUF4187"/>
    <property type="match status" value="1"/>
</dbReference>
<keyword evidence="4" id="KW-1185">Reference proteome</keyword>
<sequence>MSVDKDIEFDEAILDDYCLGVVKEALRRIHEKEIENCLSLLDRYIPDNPTISREDLKRLFLENPPGNGHHYIIQQHDAPRAGLHWDLRLQTSLGKTMSFAFPKGLQGTKGGAPRLAVETMLHPYYYSLMEFGNPGHGNHIMWDCGTYEILPSNPHEKDDDTSGEEESQESQSNASQEELLEQTYHTGMILVLLRGARLKHYVLRLSLENSHRPLGAEFSWERLSNLRRPLDAGSQRHWLAYRGRGTEDLFTNEGREDRGNVSVITGRTGSAVMKDDGFEEWTPRRGWMPAMKHLWIQPQLLEEMPLPRPEDLLENDLSPEEKPDTDEDEEDDYMNMTFEEPTTKPATETYSQRRTRIQREQFEKSQTKSQKVIEQEKREEALRQSLLEKEEHKESKAMKMMKMMGYNAGEGLGKTGVGTTKRVEPISIEMKESRTGIGHGTAVKRKLQEVAEDARKKQVVEEVDYQDRVREERELRQTEGRSRAAQRMCEALASDEEMNQRRVNVVWRGLVRERVRKERERLMREQMMERRPFHNVEDENQDEEGGSKVEGAVEVGSAADKEISNVEQEGEEEEDAELEEFEALPPPEQLDQVLGFLRASHAYCFWCGHKYENSEELAEKCPGEKEDDH</sequence>
<dbReference type="Pfam" id="PF01585">
    <property type="entry name" value="G-patch"/>
    <property type="match status" value="1"/>
</dbReference>
<comment type="caution">
    <text evidence="3">The sequence shown here is derived from an EMBL/GenBank/DDBJ whole genome shotgun (WGS) entry which is preliminary data.</text>
</comment>
<feature type="region of interest" description="Disordered" evidence="1">
    <location>
        <begin position="151"/>
        <end position="177"/>
    </location>
</feature>
<evidence type="ECO:0000313" key="4">
    <source>
        <dbReference type="Proteomes" id="UP000033140"/>
    </source>
</evidence>
<dbReference type="PANTHER" id="PTHR21032:SF0">
    <property type="entry name" value="G PATCH DOMAIN-CONTAINING PROTEIN 11"/>
    <property type="match status" value="1"/>
</dbReference>
<dbReference type="SMART" id="SM00443">
    <property type="entry name" value="G_patch"/>
    <property type="match status" value="1"/>
</dbReference>
<dbReference type="STRING" id="698492.A0A0E9NJ55"/>
<dbReference type="PANTHER" id="PTHR21032">
    <property type="entry name" value="G PATCH DOMAIN-CONTAINING PROTEIN 11"/>
    <property type="match status" value="1"/>
</dbReference>
<proteinExistence type="predicted"/>
<feature type="domain" description="G-patch" evidence="2">
    <location>
        <begin position="393"/>
        <end position="442"/>
    </location>
</feature>
<name>A0A0E9NJ55_SAICN</name>
<accession>A0A0E9NJ55</accession>
<dbReference type="SMART" id="SM01173">
    <property type="entry name" value="DUF4187"/>
    <property type="match status" value="1"/>
</dbReference>
<feature type="compositionally biased region" description="Acidic residues" evidence="1">
    <location>
        <begin position="568"/>
        <end position="582"/>
    </location>
</feature>
<gene>
    <name evidence="3" type="ORF">G7K_3575-t1</name>
</gene>
<feature type="compositionally biased region" description="Acidic residues" evidence="1">
    <location>
        <begin position="312"/>
        <end position="330"/>
    </location>
</feature>
<dbReference type="GO" id="GO:0003676">
    <property type="term" value="F:nucleic acid binding"/>
    <property type="evidence" value="ECO:0007669"/>
    <property type="project" value="InterPro"/>
</dbReference>
<feature type="region of interest" description="Disordered" evidence="1">
    <location>
        <begin position="530"/>
        <end position="586"/>
    </location>
</feature>
<dbReference type="InterPro" id="IPR014144">
    <property type="entry name" value="LigD_PE_domain"/>
</dbReference>
<evidence type="ECO:0000256" key="1">
    <source>
        <dbReference type="SAM" id="MobiDB-lite"/>
    </source>
</evidence>
<dbReference type="Pfam" id="PF13298">
    <property type="entry name" value="LigD_N"/>
    <property type="match status" value="1"/>
</dbReference>
<reference evidence="3 4" key="2">
    <citation type="journal article" date="2014" name="J. Gen. Appl. Microbiol.">
        <title>The early diverging ascomycetous budding yeast Saitoella complicata has three histone deacetylases belonging to the Clr6, Hos2, and Rpd3 lineages.</title>
        <authorList>
            <person name="Nishida H."/>
            <person name="Matsumoto T."/>
            <person name="Kondo S."/>
            <person name="Hamamoto M."/>
            <person name="Yoshikawa H."/>
        </authorList>
    </citation>
    <scope>NUCLEOTIDE SEQUENCE [LARGE SCALE GENOMIC DNA]</scope>
    <source>
        <strain evidence="3 4">NRRL Y-17804</strain>
    </source>
</reference>
<protein>
    <recommendedName>
        <fullName evidence="2">G-patch domain-containing protein</fullName>
    </recommendedName>
</protein>
<organism evidence="3 4">
    <name type="scientific">Saitoella complicata (strain BCRC 22490 / CBS 7301 / JCM 7358 / NBRC 10748 / NRRL Y-17804)</name>
    <dbReference type="NCBI Taxonomy" id="698492"/>
    <lineage>
        <taxon>Eukaryota</taxon>
        <taxon>Fungi</taxon>
        <taxon>Dikarya</taxon>
        <taxon>Ascomycota</taxon>
        <taxon>Taphrinomycotina</taxon>
        <taxon>Taphrinomycotina incertae sedis</taxon>
        <taxon>Saitoella</taxon>
    </lineage>
</organism>
<dbReference type="InterPro" id="IPR025239">
    <property type="entry name" value="DUF4187"/>
</dbReference>
<dbReference type="InterPro" id="IPR039249">
    <property type="entry name" value="GPATCH11"/>
</dbReference>
<dbReference type="GO" id="GO:0000776">
    <property type="term" value="C:kinetochore"/>
    <property type="evidence" value="ECO:0007669"/>
    <property type="project" value="TreeGrafter"/>
</dbReference>
<dbReference type="Proteomes" id="UP000033140">
    <property type="component" value="Unassembled WGS sequence"/>
</dbReference>
<dbReference type="PROSITE" id="PS50174">
    <property type="entry name" value="G_PATCH"/>
    <property type="match status" value="1"/>
</dbReference>
<dbReference type="EMBL" id="BACD03000022">
    <property type="protein sequence ID" value="GAO49425.1"/>
    <property type="molecule type" value="Genomic_DNA"/>
</dbReference>
<reference evidence="3 4" key="1">
    <citation type="journal article" date="2011" name="J. Gen. Appl. Microbiol.">
        <title>Draft genome sequencing of the enigmatic yeast Saitoella complicata.</title>
        <authorList>
            <person name="Nishida H."/>
            <person name="Hamamoto M."/>
            <person name="Sugiyama J."/>
        </authorList>
    </citation>
    <scope>NUCLEOTIDE SEQUENCE [LARGE SCALE GENOMIC DNA]</scope>
    <source>
        <strain evidence="3 4">NRRL Y-17804</strain>
    </source>
</reference>
<feature type="region of interest" description="Disordered" evidence="1">
    <location>
        <begin position="344"/>
        <end position="377"/>
    </location>
</feature>
<feature type="compositionally biased region" description="Basic and acidic residues" evidence="1">
    <location>
        <begin position="357"/>
        <end position="377"/>
    </location>
</feature>
<dbReference type="InterPro" id="IPR000467">
    <property type="entry name" value="G_patch_dom"/>
</dbReference>
<evidence type="ECO:0000259" key="2">
    <source>
        <dbReference type="PROSITE" id="PS50174"/>
    </source>
</evidence>
<evidence type="ECO:0000313" key="3">
    <source>
        <dbReference type="EMBL" id="GAO49425.1"/>
    </source>
</evidence>
<dbReference type="AlphaFoldDB" id="A0A0E9NJ55"/>